<accession>A0ACC1L6C8</accession>
<proteinExistence type="predicted"/>
<feature type="non-terminal residue" evidence="1">
    <location>
        <position position="1"/>
    </location>
</feature>
<dbReference type="EMBL" id="JANBUP010002120">
    <property type="protein sequence ID" value="KAJ2801783.1"/>
    <property type="molecule type" value="Genomic_DNA"/>
</dbReference>
<protein>
    <submittedName>
        <fullName evidence="1">Uncharacterized protein</fullName>
    </submittedName>
</protein>
<sequence>MVRQADTAPVHRRCQRKEAGPGLEEEDTVGSSAVDRLLQDMHRLGIGCRSRHIAAVEGQRSRLALYHRTGFLAEGNLYRYASASATAPSKRSAERHIALEDTRLAAERRGSCSLLGSNSNGIWDGYALPHAAAQPNAGHTPGSYKAWLDNVRPQRRDPSAYVHLPNHQMRNALGGGQDEYTTYESNEPKYTDTSVEPYTTEEVQPTYEAHPVYSTAVYKSTEPSACPAPVEPITVTVTCTVTEPAPPPVTVTFVSTATETVTITEEVEPTTQ</sequence>
<comment type="caution">
    <text evidence="1">The sequence shown here is derived from an EMBL/GenBank/DDBJ whole genome shotgun (WGS) entry which is preliminary data.</text>
</comment>
<name>A0ACC1L6C8_9FUNG</name>
<reference evidence="1" key="1">
    <citation type="submission" date="2022-07" db="EMBL/GenBank/DDBJ databases">
        <title>Phylogenomic reconstructions and comparative analyses of Kickxellomycotina fungi.</title>
        <authorList>
            <person name="Reynolds N.K."/>
            <person name="Stajich J.E."/>
            <person name="Barry K."/>
            <person name="Grigoriev I.V."/>
            <person name="Crous P."/>
            <person name="Smith M.E."/>
        </authorList>
    </citation>
    <scope>NUCLEOTIDE SEQUENCE</scope>
    <source>
        <strain evidence="1">CBS 102833</strain>
    </source>
</reference>
<organism evidence="1 2">
    <name type="scientific">Coemansia furcata</name>
    <dbReference type="NCBI Taxonomy" id="417177"/>
    <lineage>
        <taxon>Eukaryota</taxon>
        <taxon>Fungi</taxon>
        <taxon>Fungi incertae sedis</taxon>
        <taxon>Zoopagomycota</taxon>
        <taxon>Kickxellomycotina</taxon>
        <taxon>Kickxellomycetes</taxon>
        <taxon>Kickxellales</taxon>
        <taxon>Kickxellaceae</taxon>
        <taxon>Coemansia</taxon>
    </lineage>
</organism>
<gene>
    <name evidence="1" type="ORF">H4S07_004843</name>
</gene>
<keyword evidence="2" id="KW-1185">Reference proteome</keyword>
<feature type="non-terminal residue" evidence="1">
    <location>
        <position position="272"/>
    </location>
</feature>
<evidence type="ECO:0000313" key="2">
    <source>
        <dbReference type="Proteomes" id="UP001140096"/>
    </source>
</evidence>
<dbReference type="Proteomes" id="UP001140096">
    <property type="component" value="Unassembled WGS sequence"/>
</dbReference>
<evidence type="ECO:0000313" key="1">
    <source>
        <dbReference type="EMBL" id="KAJ2801783.1"/>
    </source>
</evidence>